<keyword evidence="5" id="KW-0574">Periplasm</keyword>
<keyword evidence="4" id="KW-0732">Signal</keyword>
<dbReference type="EMBL" id="DTMF01000118">
    <property type="protein sequence ID" value="HGF33621.1"/>
    <property type="molecule type" value="Genomic_DNA"/>
</dbReference>
<dbReference type="Pfam" id="PF16822">
    <property type="entry name" value="ALGX"/>
    <property type="match status" value="1"/>
</dbReference>
<gene>
    <name evidence="9" type="ORF">ENW96_04415</name>
</gene>
<reference evidence="9" key="1">
    <citation type="journal article" date="2020" name="mSystems">
        <title>Genome- and Community-Level Interaction Insights into Carbon Utilization and Element Cycling Functions of Hydrothermarchaeota in Hydrothermal Sediment.</title>
        <authorList>
            <person name="Zhou Z."/>
            <person name="Liu Y."/>
            <person name="Xu W."/>
            <person name="Pan J."/>
            <person name="Luo Z.H."/>
            <person name="Li M."/>
        </authorList>
    </citation>
    <scope>NUCLEOTIDE SEQUENCE [LARGE SCALE GENOMIC DNA]</scope>
    <source>
        <strain evidence="9">SpSt-897</strain>
    </source>
</reference>
<dbReference type="InterPro" id="IPR036514">
    <property type="entry name" value="SGNH_hydro_sf"/>
</dbReference>
<protein>
    <recommendedName>
        <fullName evidence="8">AlgX/AlgJ SGNH hydrolase-like domain-containing protein</fullName>
    </recommendedName>
</protein>
<evidence type="ECO:0000256" key="4">
    <source>
        <dbReference type="ARBA" id="ARBA00022729"/>
    </source>
</evidence>
<comment type="caution">
    <text evidence="9">The sequence shown here is derived from an EMBL/GenBank/DDBJ whole genome shotgun (WGS) entry which is preliminary data.</text>
</comment>
<dbReference type="InterPro" id="IPR031811">
    <property type="entry name" value="ALGX/ALGJ_SGNH-like"/>
</dbReference>
<evidence type="ECO:0000256" key="3">
    <source>
        <dbReference type="ARBA" id="ARBA00022679"/>
    </source>
</evidence>
<evidence type="ECO:0000256" key="2">
    <source>
        <dbReference type="ARBA" id="ARBA00005182"/>
    </source>
</evidence>
<evidence type="ECO:0000256" key="6">
    <source>
        <dbReference type="ARBA" id="ARBA00022841"/>
    </source>
</evidence>
<dbReference type="UniPathway" id="UPA00286"/>
<keyword evidence="7" id="KW-0812">Transmembrane</keyword>
<organism evidence="9">
    <name type="scientific">Desulfobacca acetoxidans</name>
    <dbReference type="NCBI Taxonomy" id="60893"/>
    <lineage>
        <taxon>Bacteria</taxon>
        <taxon>Pseudomonadati</taxon>
        <taxon>Thermodesulfobacteriota</taxon>
        <taxon>Desulfobaccia</taxon>
        <taxon>Desulfobaccales</taxon>
        <taxon>Desulfobaccaceae</taxon>
        <taxon>Desulfobacca</taxon>
    </lineage>
</organism>
<keyword evidence="3" id="KW-0808">Transferase</keyword>
<dbReference type="Pfam" id="PF00657">
    <property type="entry name" value="Lipase_GDSL"/>
    <property type="match status" value="1"/>
</dbReference>
<dbReference type="SUPFAM" id="SSF52266">
    <property type="entry name" value="SGNH hydrolase"/>
    <property type="match status" value="1"/>
</dbReference>
<comment type="subcellular location">
    <subcellularLocation>
        <location evidence="1">Periplasm</location>
    </subcellularLocation>
</comment>
<dbReference type="Gene3D" id="3.40.50.1110">
    <property type="entry name" value="SGNH hydrolase"/>
    <property type="match status" value="1"/>
</dbReference>
<evidence type="ECO:0000259" key="8">
    <source>
        <dbReference type="Pfam" id="PF16822"/>
    </source>
</evidence>
<evidence type="ECO:0000256" key="1">
    <source>
        <dbReference type="ARBA" id="ARBA00004418"/>
    </source>
</evidence>
<dbReference type="GO" id="GO:0016740">
    <property type="term" value="F:transferase activity"/>
    <property type="evidence" value="ECO:0007669"/>
    <property type="project" value="UniProtKB-KW"/>
</dbReference>
<sequence>MTEPPSSRLHLLALKLLTVASGILAALILLEILLHFLDPARLYRTPDDLLATFDYRRGHGRYKRARQGELVVPFGDLVALDRKTLPLIAEPRRVRYHIDSLGFRNDSDYRGEKILLVGDSFIAGSGNTQEDLLSNRLKRDYGIAAYNLAFPGELHSYVRYVQGFFQTHPGSSARVLLFLFEGNDFPLPRPGRISPAQSGTPAPSSFKIARQEAQQYLRELLIYRYFFSFYHLLRQQLAPEPHSRVTVLQLQGPGNHYLGFLNAYMAATQRRSYHAGEDFPLKLARIKDHLAGIFFIPTKFRVYYNLLEGGPRPPLPEAQWQYVQALAEGLGVRCVNLTGPLQEESRRLLPEGKLTFWKDDSHWNGYGVAVAARTLSAVLQEH</sequence>
<comment type="pathway">
    <text evidence="2">Glycan biosynthesis; alginate biosynthesis.</text>
</comment>
<dbReference type="GO" id="GO:0042597">
    <property type="term" value="C:periplasmic space"/>
    <property type="evidence" value="ECO:0007669"/>
    <property type="project" value="UniProtKB-SubCell"/>
</dbReference>
<keyword evidence="7" id="KW-0472">Membrane</keyword>
<dbReference type="InterPro" id="IPR001087">
    <property type="entry name" value="GDSL"/>
</dbReference>
<feature type="transmembrane region" description="Helical" evidence="7">
    <location>
        <begin position="12"/>
        <end position="34"/>
    </location>
</feature>
<evidence type="ECO:0000313" key="9">
    <source>
        <dbReference type="EMBL" id="HGF33621.1"/>
    </source>
</evidence>
<proteinExistence type="predicted"/>
<dbReference type="GO" id="GO:0042121">
    <property type="term" value="P:alginic acid biosynthetic process"/>
    <property type="evidence" value="ECO:0007669"/>
    <property type="project" value="UniProtKB-UniPathway"/>
</dbReference>
<evidence type="ECO:0000256" key="7">
    <source>
        <dbReference type="SAM" id="Phobius"/>
    </source>
</evidence>
<accession>A0A7C3UYS6</accession>
<dbReference type="AlphaFoldDB" id="A0A7C3UYS6"/>
<name>A0A7C3UYS6_9BACT</name>
<keyword evidence="7" id="KW-1133">Transmembrane helix</keyword>
<feature type="domain" description="AlgX/AlgJ SGNH hydrolase-like" evidence="8">
    <location>
        <begin position="294"/>
        <end position="381"/>
    </location>
</feature>
<dbReference type="GO" id="GO:0016788">
    <property type="term" value="F:hydrolase activity, acting on ester bonds"/>
    <property type="evidence" value="ECO:0007669"/>
    <property type="project" value="InterPro"/>
</dbReference>
<evidence type="ECO:0000256" key="5">
    <source>
        <dbReference type="ARBA" id="ARBA00022764"/>
    </source>
</evidence>
<keyword evidence="6" id="KW-0016">Alginate biosynthesis</keyword>